<proteinExistence type="predicted"/>
<protein>
    <submittedName>
        <fullName evidence="1">Uncharacterized protein</fullName>
    </submittedName>
</protein>
<evidence type="ECO:0000313" key="2">
    <source>
        <dbReference type="Proteomes" id="UP000694251"/>
    </source>
</evidence>
<dbReference type="AlphaFoldDB" id="A0A8T2AH73"/>
<keyword evidence="2" id="KW-1185">Reference proteome</keyword>
<name>A0A8T2AH73_ARASU</name>
<gene>
    <name evidence="1" type="ORF">ISN44_As09g004950</name>
</gene>
<organism evidence="1 2">
    <name type="scientific">Arabidopsis suecica</name>
    <name type="common">Swedish thale-cress</name>
    <name type="synonym">Cardaminopsis suecica</name>
    <dbReference type="NCBI Taxonomy" id="45249"/>
    <lineage>
        <taxon>Eukaryota</taxon>
        <taxon>Viridiplantae</taxon>
        <taxon>Streptophyta</taxon>
        <taxon>Embryophyta</taxon>
        <taxon>Tracheophyta</taxon>
        <taxon>Spermatophyta</taxon>
        <taxon>Magnoliopsida</taxon>
        <taxon>eudicotyledons</taxon>
        <taxon>Gunneridae</taxon>
        <taxon>Pentapetalae</taxon>
        <taxon>rosids</taxon>
        <taxon>malvids</taxon>
        <taxon>Brassicales</taxon>
        <taxon>Brassicaceae</taxon>
        <taxon>Camelineae</taxon>
        <taxon>Arabidopsis</taxon>
    </lineage>
</organism>
<reference evidence="1 2" key="1">
    <citation type="submission" date="2020-12" db="EMBL/GenBank/DDBJ databases">
        <title>Concerted genomic and epigenomic changes stabilize Arabidopsis allopolyploids.</title>
        <authorList>
            <person name="Chen Z."/>
        </authorList>
    </citation>
    <scope>NUCLEOTIDE SEQUENCE [LARGE SCALE GENOMIC DNA]</scope>
    <source>
        <strain evidence="1">As9502</strain>
        <tissue evidence="1">Leaf</tissue>
    </source>
</reference>
<comment type="caution">
    <text evidence="1">The sequence shown here is derived from an EMBL/GenBank/DDBJ whole genome shotgun (WGS) entry which is preliminary data.</text>
</comment>
<dbReference type="Proteomes" id="UP000694251">
    <property type="component" value="Chromosome 9"/>
</dbReference>
<sequence>MEEFWICFHHCPNVLWHTKQDKQKRQQSGSYGISSSNGNKAVLMVLTRRAKNQYTLKEFATIPGALTELKVLFSLQM</sequence>
<accession>A0A8T2AH73</accession>
<dbReference type="EMBL" id="JAEFBJ010000009">
    <property type="protein sequence ID" value="KAG7572097.1"/>
    <property type="molecule type" value="Genomic_DNA"/>
</dbReference>
<evidence type="ECO:0000313" key="1">
    <source>
        <dbReference type="EMBL" id="KAG7572097.1"/>
    </source>
</evidence>